<dbReference type="SUPFAM" id="SSF52833">
    <property type="entry name" value="Thioredoxin-like"/>
    <property type="match status" value="1"/>
</dbReference>
<proteinExistence type="predicted"/>
<evidence type="ECO:0000313" key="2">
    <source>
        <dbReference type="EMBL" id="CAB4689306.1"/>
    </source>
</evidence>
<dbReference type="InterPro" id="IPR036249">
    <property type="entry name" value="Thioredoxin-like_sf"/>
</dbReference>
<name>A0A6J6NSY2_9ZZZZ</name>
<sequence>MAVKLHRCSVLWAKFGAHPCWRVQRELDAKGISYEIVTGPLSRKKRTVVSALSGQAAYPVIEFEDGSFYREQSKEMAARIRSGELFGSRAAAPVDEITVMSDADEGVDADGG</sequence>
<feature type="domain" description="GST N-terminal" evidence="1">
    <location>
        <begin position="18"/>
        <end position="71"/>
    </location>
</feature>
<reference evidence="2" key="1">
    <citation type="submission" date="2020-05" db="EMBL/GenBank/DDBJ databases">
        <authorList>
            <person name="Chiriac C."/>
            <person name="Salcher M."/>
            <person name="Ghai R."/>
            <person name="Kavagutti S V."/>
        </authorList>
    </citation>
    <scope>NUCLEOTIDE SEQUENCE</scope>
</reference>
<accession>A0A6J6NSY2</accession>
<dbReference type="AlphaFoldDB" id="A0A6J6NSY2"/>
<dbReference type="EMBL" id="CAEZXP010000001">
    <property type="protein sequence ID" value="CAB4689306.1"/>
    <property type="molecule type" value="Genomic_DNA"/>
</dbReference>
<dbReference type="Pfam" id="PF13417">
    <property type="entry name" value="GST_N_3"/>
    <property type="match status" value="1"/>
</dbReference>
<evidence type="ECO:0000259" key="1">
    <source>
        <dbReference type="Pfam" id="PF13417"/>
    </source>
</evidence>
<dbReference type="Gene3D" id="3.40.30.10">
    <property type="entry name" value="Glutaredoxin"/>
    <property type="match status" value="1"/>
</dbReference>
<organism evidence="2">
    <name type="scientific">freshwater metagenome</name>
    <dbReference type="NCBI Taxonomy" id="449393"/>
    <lineage>
        <taxon>unclassified sequences</taxon>
        <taxon>metagenomes</taxon>
        <taxon>ecological metagenomes</taxon>
    </lineage>
</organism>
<gene>
    <name evidence="2" type="ORF">UFOPK2399_00585</name>
</gene>
<dbReference type="InterPro" id="IPR004045">
    <property type="entry name" value="Glutathione_S-Trfase_N"/>
</dbReference>
<protein>
    <submittedName>
        <fullName evidence="2">Unannotated protein</fullName>
    </submittedName>
</protein>